<accession>A0AAV9TM94</accession>
<comment type="caution">
    <text evidence="2">The sequence shown here is derived from an EMBL/GenBank/DDBJ whole genome shotgun (WGS) entry which is preliminary data.</text>
</comment>
<protein>
    <submittedName>
        <fullName evidence="2">Uncharacterized protein</fullName>
    </submittedName>
</protein>
<keyword evidence="1" id="KW-0732">Signal</keyword>
<gene>
    <name evidence="2" type="ORF">QIS74_03527</name>
</gene>
<evidence type="ECO:0000256" key="1">
    <source>
        <dbReference type="SAM" id="SignalP"/>
    </source>
</evidence>
<keyword evidence="3" id="KW-1185">Reference proteome</keyword>
<proteinExistence type="predicted"/>
<organism evidence="2 3">
    <name type="scientific">Colletotrichum tabaci</name>
    <dbReference type="NCBI Taxonomy" id="1209068"/>
    <lineage>
        <taxon>Eukaryota</taxon>
        <taxon>Fungi</taxon>
        <taxon>Dikarya</taxon>
        <taxon>Ascomycota</taxon>
        <taxon>Pezizomycotina</taxon>
        <taxon>Sordariomycetes</taxon>
        <taxon>Hypocreomycetidae</taxon>
        <taxon>Glomerellales</taxon>
        <taxon>Glomerellaceae</taxon>
        <taxon>Colletotrichum</taxon>
        <taxon>Colletotrichum destructivum species complex</taxon>
    </lineage>
</organism>
<reference evidence="2 3" key="1">
    <citation type="submission" date="2023-04" db="EMBL/GenBank/DDBJ databases">
        <title>Colletotrichum tabacum stain YC1 causing leaf anthracnose on Nicotiana tabacum(L.) cv.</title>
        <authorList>
            <person name="Ji Z."/>
            <person name="Wang M."/>
            <person name="Zhang J."/>
            <person name="Wang N."/>
            <person name="Zhou Z."/>
        </authorList>
    </citation>
    <scope>NUCLEOTIDE SEQUENCE [LARGE SCALE GENOMIC DNA]</scope>
    <source>
        <strain evidence="2 3">YC1</strain>
    </source>
</reference>
<name>A0AAV9TM94_9PEZI</name>
<sequence>MMKTAVFALAFAFMGTAFSQEIFRCGCADANGLLIRGVEALCASKGGEAQASHLCIKVPSMFTDEECIAVQAGAKGKCIVDTISNQTGSTIKTTVTLAPQTSAVA</sequence>
<feature type="chain" id="PRO_5043317412" evidence="1">
    <location>
        <begin position="20"/>
        <end position="105"/>
    </location>
</feature>
<evidence type="ECO:0000313" key="3">
    <source>
        <dbReference type="Proteomes" id="UP001327957"/>
    </source>
</evidence>
<dbReference type="Proteomes" id="UP001327957">
    <property type="component" value="Unassembled WGS sequence"/>
</dbReference>
<feature type="signal peptide" evidence="1">
    <location>
        <begin position="1"/>
        <end position="19"/>
    </location>
</feature>
<dbReference type="AlphaFoldDB" id="A0AAV9TM94"/>
<evidence type="ECO:0000313" key="2">
    <source>
        <dbReference type="EMBL" id="KAK6223583.1"/>
    </source>
</evidence>
<dbReference type="EMBL" id="JASAOK010000015">
    <property type="protein sequence ID" value="KAK6223583.1"/>
    <property type="molecule type" value="Genomic_DNA"/>
</dbReference>